<dbReference type="RefSeq" id="WP_015850468.1">
    <property type="nucleotide sequence ID" value="NC_012881.1"/>
</dbReference>
<dbReference type="HOGENOM" id="CLU_040277_0_0_7"/>
<protein>
    <recommendedName>
        <fullName evidence="4">DUF697 domain-containing protein</fullName>
    </recommendedName>
</protein>
<dbReference type="EMBL" id="CP001649">
    <property type="protein sequence ID" value="ACS78649.1"/>
    <property type="molecule type" value="Genomic_DNA"/>
</dbReference>
<keyword evidence="3" id="KW-1185">Reference proteome</keyword>
<organism evidence="2 3">
    <name type="scientific">Maridesulfovibrio salexigens (strain ATCC 14822 / DSM 2638 / NCIMB 8403 / VKM B-1763)</name>
    <name type="common">Desulfovibrio salexigens</name>
    <dbReference type="NCBI Taxonomy" id="526222"/>
    <lineage>
        <taxon>Bacteria</taxon>
        <taxon>Pseudomonadati</taxon>
        <taxon>Thermodesulfobacteriota</taxon>
        <taxon>Desulfovibrionia</taxon>
        <taxon>Desulfovibrionales</taxon>
        <taxon>Desulfovibrionaceae</taxon>
        <taxon>Maridesulfovibrio</taxon>
    </lineage>
</organism>
<dbReference type="AlphaFoldDB" id="C6BXU1"/>
<sequence>MTKALPRLITALMLFLLGGFILFMLNQIAGLAQLCAVYFPASHDYVLFGLTGLFLTICLSPLVIYMFRPGPLVMPADPTPAEQREFIRKLRKRLKSNKYIREAALPLSTTEDLDIALEHLDRISTQKMKTVASRIFLSTAISQNGQLDSFIVLGTLTKLVWDVSKIYNQRPSMRDMVAVYANVAGTAFFASAVEELDIQAQIEAIMSPVLAGSALGMIPGASGLTSIVTASILDGSTNAFLALRVGIITRGHFNFHAEKNSPGYRRAVLREAAGMLLSIAMGSTKTITTAYIKTFTGAAGEKAASAAKKVVDSTDKAFQATSKAAKYSAQQVGKVARFATFKSDKQVEPEPEPETIKEKAGKKLGRVKGLFKRKK</sequence>
<evidence type="ECO:0000256" key="1">
    <source>
        <dbReference type="SAM" id="Phobius"/>
    </source>
</evidence>
<keyword evidence="1" id="KW-1133">Transmembrane helix</keyword>
<evidence type="ECO:0000313" key="2">
    <source>
        <dbReference type="EMBL" id="ACS78649.1"/>
    </source>
</evidence>
<feature type="transmembrane region" description="Helical" evidence="1">
    <location>
        <begin position="12"/>
        <end position="39"/>
    </location>
</feature>
<keyword evidence="1" id="KW-0472">Membrane</keyword>
<evidence type="ECO:0000313" key="3">
    <source>
        <dbReference type="Proteomes" id="UP000002601"/>
    </source>
</evidence>
<keyword evidence="1" id="KW-0812">Transmembrane</keyword>
<name>C6BXU1_MARSD</name>
<feature type="transmembrane region" description="Helical" evidence="1">
    <location>
        <begin position="45"/>
        <end position="67"/>
    </location>
</feature>
<proteinExistence type="predicted"/>
<dbReference type="STRING" id="526222.Desal_0583"/>
<dbReference type="OrthoDB" id="384184at2"/>
<evidence type="ECO:0008006" key="4">
    <source>
        <dbReference type="Google" id="ProtNLM"/>
    </source>
</evidence>
<gene>
    <name evidence="2" type="ordered locus">Desal_0583</name>
</gene>
<accession>C6BXU1</accession>
<dbReference type="KEGG" id="dsa:Desal_0583"/>
<dbReference type="Proteomes" id="UP000002601">
    <property type="component" value="Chromosome"/>
</dbReference>
<dbReference type="eggNOG" id="COG3768">
    <property type="taxonomic scope" value="Bacteria"/>
</dbReference>
<reference evidence="2 3" key="1">
    <citation type="submission" date="2009-06" db="EMBL/GenBank/DDBJ databases">
        <title>Complete sequence of Desulfovibrio salexigens DSM 2638.</title>
        <authorList>
            <consortium name="US DOE Joint Genome Institute"/>
            <person name="Lucas S."/>
            <person name="Copeland A."/>
            <person name="Lapidus A."/>
            <person name="Glavina del Rio T."/>
            <person name="Tice H."/>
            <person name="Bruce D."/>
            <person name="Goodwin L."/>
            <person name="Pitluck S."/>
            <person name="Munk A.C."/>
            <person name="Brettin T."/>
            <person name="Detter J.C."/>
            <person name="Han C."/>
            <person name="Tapia R."/>
            <person name="Larimer F."/>
            <person name="Land M."/>
            <person name="Hauser L."/>
            <person name="Kyrpides N."/>
            <person name="Anderson I."/>
            <person name="Wall J.D."/>
            <person name="Arkin A.P."/>
            <person name="Dehal P."/>
            <person name="Chivian D."/>
            <person name="Giles B."/>
            <person name="Hazen T.C."/>
        </authorList>
    </citation>
    <scope>NUCLEOTIDE SEQUENCE [LARGE SCALE GENOMIC DNA]</scope>
    <source>
        <strain evidence="3">ATCC 14822 / DSM 2638 / NCIMB 8403 / VKM B-1763</strain>
    </source>
</reference>